<feature type="region of interest" description="Disordered" evidence="6">
    <location>
        <begin position="675"/>
        <end position="734"/>
    </location>
</feature>
<feature type="transmembrane region" description="Helical" evidence="7">
    <location>
        <begin position="453"/>
        <end position="472"/>
    </location>
</feature>
<dbReference type="Pfam" id="PF02653">
    <property type="entry name" value="BPD_transp_2"/>
    <property type="match status" value="2"/>
</dbReference>
<feature type="transmembrane region" description="Helical" evidence="7">
    <location>
        <begin position="226"/>
        <end position="248"/>
    </location>
</feature>
<feature type="transmembrane region" description="Helical" evidence="7">
    <location>
        <begin position="399"/>
        <end position="422"/>
    </location>
</feature>
<accession>A0ABQ2T0J4</accession>
<feature type="transmembrane region" description="Helical" evidence="7">
    <location>
        <begin position="260"/>
        <end position="279"/>
    </location>
</feature>
<reference evidence="9" key="1">
    <citation type="journal article" date="2019" name="Int. J. Syst. Evol. Microbiol.">
        <title>The Global Catalogue of Microorganisms (GCM) 10K type strain sequencing project: providing services to taxonomists for standard genome sequencing and annotation.</title>
        <authorList>
            <consortium name="The Broad Institute Genomics Platform"/>
            <consortium name="The Broad Institute Genome Sequencing Center for Infectious Disease"/>
            <person name="Wu L."/>
            <person name="Ma J."/>
        </authorList>
    </citation>
    <scope>NUCLEOTIDE SEQUENCE [LARGE SCALE GENOMIC DNA]</scope>
    <source>
        <strain evidence="9">JCM 4350</strain>
    </source>
</reference>
<comment type="subcellular location">
    <subcellularLocation>
        <location evidence="1">Cell membrane</location>
        <topology evidence="1">Multi-pass membrane protein</topology>
    </subcellularLocation>
</comment>
<dbReference type="PANTHER" id="PTHR30482">
    <property type="entry name" value="HIGH-AFFINITY BRANCHED-CHAIN AMINO ACID TRANSPORT SYSTEM PERMEASE"/>
    <property type="match status" value="1"/>
</dbReference>
<dbReference type="EMBL" id="BMSZ01000005">
    <property type="protein sequence ID" value="GGS47411.1"/>
    <property type="molecule type" value="Genomic_DNA"/>
</dbReference>
<name>A0ABQ2T0J4_STRBA</name>
<dbReference type="InterPro" id="IPR001851">
    <property type="entry name" value="ABC_transp_permease"/>
</dbReference>
<feature type="transmembrane region" description="Helical" evidence="7">
    <location>
        <begin position="60"/>
        <end position="83"/>
    </location>
</feature>
<keyword evidence="4 7" id="KW-1133">Transmembrane helix</keyword>
<gene>
    <name evidence="8" type="ORF">GCM10010253_22120</name>
</gene>
<feature type="transmembrane region" description="Helical" evidence="7">
    <location>
        <begin position="371"/>
        <end position="392"/>
    </location>
</feature>
<keyword evidence="2" id="KW-1003">Cell membrane</keyword>
<proteinExistence type="predicted"/>
<feature type="transmembrane region" description="Helical" evidence="7">
    <location>
        <begin position="528"/>
        <end position="547"/>
    </location>
</feature>
<evidence type="ECO:0000256" key="1">
    <source>
        <dbReference type="ARBA" id="ARBA00004651"/>
    </source>
</evidence>
<feature type="transmembrane region" description="Helical" evidence="7">
    <location>
        <begin position="12"/>
        <end position="40"/>
    </location>
</feature>
<feature type="transmembrane region" description="Helical" evidence="7">
    <location>
        <begin position="610"/>
        <end position="637"/>
    </location>
</feature>
<evidence type="ECO:0000256" key="3">
    <source>
        <dbReference type="ARBA" id="ARBA00022692"/>
    </source>
</evidence>
<dbReference type="InterPro" id="IPR043428">
    <property type="entry name" value="LivM-like"/>
</dbReference>
<dbReference type="PANTHER" id="PTHR30482:SF17">
    <property type="entry name" value="ABC TRANSPORTER ATP-BINDING PROTEIN"/>
    <property type="match status" value="1"/>
</dbReference>
<evidence type="ECO:0000256" key="5">
    <source>
        <dbReference type="ARBA" id="ARBA00023136"/>
    </source>
</evidence>
<feature type="compositionally biased region" description="Low complexity" evidence="6">
    <location>
        <begin position="684"/>
        <end position="699"/>
    </location>
</feature>
<feature type="transmembrane region" description="Helical" evidence="7">
    <location>
        <begin position="575"/>
        <end position="598"/>
    </location>
</feature>
<organism evidence="8 9">
    <name type="scientific">Streptomyces badius</name>
    <dbReference type="NCBI Taxonomy" id="1941"/>
    <lineage>
        <taxon>Bacteria</taxon>
        <taxon>Bacillati</taxon>
        <taxon>Actinomycetota</taxon>
        <taxon>Actinomycetes</taxon>
        <taxon>Kitasatosporales</taxon>
        <taxon>Streptomycetaceae</taxon>
        <taxon>Streptomyces</taxon>
    </lineage>
</organism>
<keyword evidence="5 7" id="KW-0472">Membrane</keyword>
<dbReference type="RefSeq" id="WP_199888026.1">
    <property type="nucleotide sequence ID" value="NZ_BMSZ01000005.1"/>
</dbReference>
<keyword evidence="3 7" id="KW-0812">Transmembrane</keyword>
<sequence length="734" mass="72288">MELLDAHLVPVVDGVAFGLLLFVVAAGLSLAFGTAGVLNLSHGTLYAIGAYTGAELSDGTWGGLALGLAAGTAAACVAGAGLSAATAPLARRGHLAQALLTFGLALIGGDLLIQFFGADELPVHVPQALDSSVNLLGHRYPAYRLCFIVMAVLLAAFGTWVLTRTRMGAAVRAAADDPQMLAATGHSPRAVHTGVLAAAGALAGAAGVLGAPIIGPGPGTSETVLMLSLVVVVLGGLRSLWATFFAAVAVGEVQTLGVSVAPELAPYLLFAAMAAVLVLRSRFAEPAGSGAGHGSEASGPDPVARLRGRLAGRLRRRPGGTAEALGAAGAPGTVSTPGEPSGVGPGPVSAGPLPGGYGVPAWFSRLPGRAAWWQAAPLLVLLVVLIALPALLDAYSISLAGSALALGLLAVSVTILTGYAGLPTLGQTAPFAVGAYATANLADAGWTVGPVQIVLSALAAAVFAAVVGPAVIRARGTTVLMITLAVGELTGAVVNQLKSVTGGADGLVGFPATRALWGGEEMLEESGLYTYALVVAAVAVAVTLLVLRSPAGKLLTGTRGAEARMRASGHPVGRYLLVAHICAGALAGVGGSLMVTVQQYLSPADVGFEIAAFALLAVVIGGTTSVIGALLGAGLIVATRDWVAGSWPGHGPLLLGVLFVATVYVLPRGLAGLRSGGPGGGESGPPSGTKGAPGTPGAPRVSGGPRVSDGSDSSGAEVQPPSVPAPTRAGKASP</sequence>
<feature type="compositionally biased region" description="Low complexity" evidence="6">
    <location>
        <begin position="319"/>
        <end position="349"/>
    </location>
</feature>
<feature type="transmembrane region" description="Helical" evidence="7">
    <location>
        <begin position="142"/>
        <end position="162"/>
    </location>
</feature>
<feature type="transmembrane region" description="Helical" evidence="7">
    <location>
        <begin position="195"/>
        <end position="214"/>
    </location>
</feature>
<evidence type="ECO:0008006" key="10">
    <source>
        <dbReference type="Google" id="ProtNLM"/>
    </source>
</evidence>
<comment type="caution">
    <text evidence="8">The sequence shown here is derived from an EMBL/GenBank/DDBJ whole genome shotgun (WGS) entry which is preliminary data.</text>
</comment>
<keyword evidence="9" id="KW-1185">Reference proteome</keyword>
<evidence type="ECO:0000313" key="8">
    <source>
        <dbReference type="EMBL" id="GGS47411.1"/>
    </source>
</evidence>
<dbReference type="CDD" id="cd06581">
    <property type="entry name" value="TM_PBP1_LivM_like"/>
    <property type="match status" value="1"/>
</dbReference>
<feature type="transmembrane region" description="Helical" evidence="7">
    <location>
        <begin position="95"/>
        <end position="116"/>
    </location>
</feature>
<dbReference type="Proteomes" id="UP000659767">
    <property type="component" value="Unassembled WGS sequence"/>
</dbReference>
<evidence type="ECO:0000256" key="7">
    <source>
        <dbReference type="SAM" id="Phobius"/>
    </source>
</evidence>
<feature type="transmembrane region" description="Helical" evidence="7">
    <location>
        <begin position="649"/>
        <end position="666"/>
    </location>
</feature>
<dbReference type="CDD" id="cd06582">
    <property type="entry name" value="TM_PBP1_LivH_like"/>
    <property type="match status" value="1"/>
</dbReference>
<evidence type="ECO:0000256" key="2">
    <source>
        <dbReference type="ARBA" id="ARBA00022475"/>
    </source>
</evidence>
<evidence type="ECO:0000256" key="6">
    <source>
        <dbReference type="SAM" id="MobiDB-lite"/>
    </source>
</evidence>
<feature type="region of interest" description="Disordered" evidence="6">
    <location>
        <begin position="317"/>
        <end position="349"/>
    </location>
</feature>
<protein>
    <recommendedName>
        <fullName evidence="10">Branched-chain amino acid ABC transporter permease</fullName>
    </recommendedName>
</protein>
<evidence type="ECO:0000313" key="9">
    <source>
        <dbReference type="Proteomes" id="UP000659767"/>
    </source>
</evidence>
<evidence type="ECO:0000256" key="4">
    <source>
        <dbReference type="ARBA" id="ARBA00022989"/>
    </source>
</evidence>